<dbReference type="OrthoDB" id="5972980at2759"/>
<comment type="caution">
    <text evidence="2">The sequence shown here is derived from an EMBL/GenBank/DDBJ whole genome shotgun (WGS) entry which is preliminary data.</text>
</comment>
<evidence type="ECO:0000313" key="2">
    <source>
        <dbReference type="EMBL" id="KAH9371791.1"/>
    </source>
</evidence>
<gene>
    <name evidence="2" type="ORF">HPB48_000075</name>
</gene>
<dbReference type="EMBL" id="JABSTR010000005">
    <property type="protein sequence ID" value="KAH9371791.1"/>
    <property type="molecule type" value="Genomic_DNA"/>
</dbReference>
<evidence type="ECO:0008006" key="4">
    <source>
        <dbReference type="Google" id="ProtNLM"/>
    </source>
</evidence>
<evidence type="ECO:0000313" key="3">
    <source>
        <dbReference type="Proteomes" id="UP000821853"/>
    </source>
</evidence>
<sequence length="181" mass="20909">MKAPVSIPARNPAAHRLKLLKRETVRLQNHASKLEHQLNTMIAKKKAIRRKDLKAKIALLLAKQREAKLNIFKVATRESTRDIRYPNQWVLECLIMKMKSSQLYEYLRKEQVLALPSKTTLQKYLKCYKTGFGFSEKVLDVIRKKVSAMDGFSRHRGFIVDINETSKGIFCSHCRTCGCIC</sequence>
<keyword evidence="1" id="KW-0175">Coiled coil</keyword>
<reference evidence="2 3" key="1">
    <citation type="journal article" date="2020" name="Cell">
        <title>Large-Scale Comparative Analyses of Tick Genomes Elucidate Their Genetic Diversity and Vector Capacities.</title>
        <authorList>
            <consortium name="Tick Genome and Microbiome Consortium (TIGMIC)"/>
            <person name="Jia N."/>
            <person name="Wang J."/>
            <person name="Shi W."/>
            <person name="Du L."/>
            <person name="Sun Y."/>
            <person name="Zhan W."/>
            <person name="Jiang J.F."/>
            <person name="Wang Q."/>
            <person name="Zhang B."/>
            <person name="Ji P."/>
            <person name="Bell-Sakyi L."/>
            <person name="Cui X.M."/>
            <person name="Yuan T.T."/>
            <person name="Jiang B.G."/>
            <person name="Yang W.F."/>
            <person name="Lam T.T."/>
            <person name="Chang Q.C."/>
            <person name="Ding S.J."/>
            <person name="Wang X.J."/>
            <person name="Zhu J.G."/>
            <person name="Ruan X.D."/>
            <person name="Zhao L."/>
            <person name="Wei J.T."/>
            <person name="Ye R.Z."/>
            <person name="Que T.C."/>
            <person name="Du C.H."/>
            <person name="Zhou Y.H."/>
            <person name="Cheng J.X."/>
            <person name="Dai P.F."/>
            <person name="Guo W.B."/>
            <person name="Han X.H."/>
            <person name="Huang E.J."/>
            <person name="Li L.F."/>
            <person name="Wei W."/>
            <person name="Gao Y.C."/>
            <person name="Liu J.Z."/>
            <person name="Shao H.Z."/>
            <person name="Wang X."/>
            <person name="Wang C.C."/>
            <person name="Yang T.C."/>
            <person name="Huo Q.B."/>
            <person name="Li W."/>
            <person name="Chen H.Y."/>
            <person name="Chen S.E."/>
            <person name="Zhou L.G."/>
            <person name="Ni X.B."/>
            <person name="Tian J.H."/>
            <person name="Sheng Y."/>
            <person name="Liu T."/>
            <person name="Pan Y.S."/>
            <person name="Xia L.Y."/>
            <person name="Li J."/>
            <person name="Zhao F."/>
            <person name="Cao W.C."/>
        </authorList>
    </citation>
    <scope>NUCLEOTIDE SEQUENCE [LARGE SCALE GENOMIC DNA]</scope>
    <source>
        <strain evidence="2">HaeL-2018</strain>
    </source>
</reference>
<proteinExistence type="predicted"/>
<dbReference type="Proteomes" id="UP000821853">
    <property type="component" value="Chromosome 3"/>
</dbReference>
<evidence type="ECO:0000256" key="1">
    <source>
        <dbReference type="SAM" id="Coils"/>
    </source>
</evidence>
<keyword evidence="3" id="KW-1185">Reference proteome</keyword>
<protein>
    <recommendedName>
        <fullName evidence="4">Transposase</fullName>
    </recommendedName>
</protein>
<feature type="coiled-coil region" evidence="1">
    <location>
        <begin position="17"/>
        <end position="70"/>
    </location>
</feature>
<dbReference type="AlphaFoldDB" id="A0A9J6GAA6"/>
<name>A0A9J6GAA6_HAELO</name>
<organism evidence="2 3">
    <name type="scientific">Haemaphysalis longicornis</name>
    <name type="common">Bush tick</name>
    <dbReference type="NCBI Taxonomy" id="44386"/>
    <lineage>
        <taxon>Eukaryota</taxon>
        <taxon>Metazoa</taxon>
        <taxon>Ecdysozoa</taxon>
        <taxon>Arthropoda</taxon>
        <taxon>Chelicerata</taxon>
        <taxon>Arachnida</taxon>
        <taxon>Acari</taxon>
        <taxon>Parasitiformes</taxon>
        <taxon>Ixodida</taxon>
        <taxon>Ixodoidea</taxon>
        <taxon>Ixodidae</taxon>
        <taxon>Haemaphysalinae</taxon>
        <taxon>Haemaphysalis</taxon>
    </lineage>
</organism>
<dbReference type="VEuPathDB" id="VectorBase:HLOH_063458"/>
<accession>A0A9J6GAA6</accession>